<comment type="similarity">
    <text evidence="1 5">Belongs to the universal ribosomal protein uS5 family.</text>
</comment>
<dbReference type="InterPro" id="IPR005324">
    <property type="entry name" value="Ribosomal_uS5_C"/>
</dbReference>
<accession>A0A165M6D1</accession>
<dbReference type="SUPFAM" id="SSF54768">
    <property type="entry name" value="dsRNA-binding domain-like"/>
    <property type="match status" value="1"/>
</dbReference>
<evidence type="ECO:0000259" key="6">
    <source>
        <dbReference type="PROSITE" id="PS50881"/>
    </source>
</evidence>
<dbReference type="Pfam" id="PF03719">
    <property type="entry name" value="Ribosomal_S5_C"/>
    <property type="match status" value="1"/>
</dbReference>
<dbReference type="Gene3D" id="3.30.230.10">
    <property type="match status" value="1"/>
</dbReference>
<dbReference type="SUPFAM" id="SSF54211">
    <property type="entry name" value="Ribosomal protein S5 domain 2-like"/>
    <property type="match status" value="1"/>
</dbReference>
<sequence length="246" mass="27715">MDLAETRTFEPSRRTKFRNTVTVRNDDQNMFEVLRQQADVETNDEAPSGGPLSNIPFAKEFLDGKLYVAPLFVRHVIQQTPKGRVHRLQNCLVIGNMRGMVGVGFGKHDALADATAIATKAALRSMDYVERFEDRTVWTDMEHKFGSTRIIMRPRPVGFGLRCNPILYHILKAAGIKDISAKVWGSRTPPQVMNCALEMLLPGREPLGMGDGIGGSGKRTEKLMGMRTKDEIERMRGRKMIPLRYP</sequence>
<evidence type="ECO:0000313" key="7">
    <source>
        <dbReference type="EMBL" id="KZT65282.1"/>
    </source>
</evidence>
<evidence type="ECO:0000256" key="3">
    <source>
        <dbReference type="ARBA" id="ARBA00023274"/>
    </source>
</evidence>
<dbReference type="GO" id="GO:0003723">
    <property type="term" value="F:RNA binding"/>
    <property type="evidence" value="ECO:0007669"/>
    <property type="project" value="InterPro"/>
</dbReference>
<dbReference type="GO" id="GO:1990904">
    <property type="term" value="C:ribonucleoprotein complex"/>
    <property type="evidence" value="ECO:0007669"/>
    <property type="project" value="UniProtKB-UniRule"/>
</dbReference>
<reference evidence="7 8" key="1">
    <citation type="journal article" date="2016" name="Mol. Biol. Evol.">
        <title>Comparative Genomics of Early-Diverging Mushroom-Forming Fungi Provides Insights into the Origins of Lignocellulose Decay Capabilities.</title>
        <authorList>
            <person name="Nagy L.G."/>
            <person name="Riley R."/>
            <person name="Tritt A."/>
            <person name="Adam C."/>
            <person name="Daum C."/>
            <person name="Floudas D."/>
            <person name="Sun H."/>
            <person name="Yadav J.S."/>
            <person name="Pangilinan J."/>
            <person name="Larsson K.H."/>
            <person name="Matsuura K."/>
            <person name="Barry K."/>
            <person name="Labutti K."/>
            <person name="Kuo R."/>
            <person name="Ohm R.A."/>
            <person name="Bhattacharya S.S."/>
            <person name="Shirouzu T."/>
            <person name="Yoshinaga Y."/>
            <person name="Martin F.M."/>
            <person name="Grigoriev I.V."/>
            <person name="Hibbett D.S."/>
        </authorList>
    </citation>
    <scope>NUCLEOTIDE SEQUENCE [LARGE SCALE GENOMIC DNA]</scope>
    <source>
        <strain evidence="7 8">L-15889</strain>
    </source>
</reference>
<dbReference type="AlphaFoldDB" id="A0A165M6D1"/>
<dbReference type="PROSITE" id="PS50881">
    <property type="entry name" value="S5_DSRBD"/>
    <property type="match status" value="1"/>
</dbReference>
<evidence type="ECO:0000256" key="2">
    <source>
        <dbReference type="ARBA" id="ARBA00022980"/>
    </source>
</evidence>
<dbReference type="FunFam" id="3.30.230.10:FF:000002">
    <property type="entry name" value="30S ribosomal protein S5"/>
    <property type="match status" value="1"/>
</dbReference>
<gene>
    <name evidence="7" type="ORF">DAEQUDRAFT_677089</name>
</gene>
<dbReference type="PANTHER" id="PTHR48277">
    <property type="entry name" value="MITOCHONDRIAL RIBOSOMAL PROTEIN S5"/>
    <property type="match status" value="1"/>
</dbReference>
<dbReference type="InterPro" id="IPR014721">
    <property type="entry name" value="Ribsml_uS5_D2-typ_fold_subgr"/>
</dbReference>
<keyword evidence="8" id="KW-1185">Reference proteome</keyword>
<evidence type="ECO:0000256" key="4">
    <source>
        <dbReference type="PROSITE-ProRule" id="PRU00268"/>
    </source>
</evidence>
<proteinExistence type="inferred from homology"/>
<dbReference type="GO" id="GO:0006412">
    <property type="term" value="P:translation"/>
    <property type="evidence" value="ECO:0007669"/>
    <property type="project" value="InterPro"/>
</dbReference>
<dbReference type="Proteomes" id="UP000076727">
    <property type="component" value="Unassembled WGS sequence"/>
</dbReference>
<dbReference type="GO" id="GO:0005737">
    <property type="term" value="C:cytoplasm"/>
    <property type="evidence" value="ECO:0007669"/>
    <property type="project" value="UniProtKB-ARBA"/>
</dbReference>
<evidence type="ECO:0000313" key="8">
    <source>
        <dbReference type="Proteomes" id="UP000076727"/>
    </source>
</evidence>
<organism evidence="7 8">
    <name type="scientific">Daedalea quercina L-15889</name>
    <dbReference type="NCBI Taxonomy" id="1314783"/>
    <lineage>
        <taxon>Eukaryota</taxon>
        <taxon>Fungi</taxon>
        <taxon>Dikarya</taxon>
        <taxon>Basidiomycota</taxon>
        <taxon>Agaricomycotina</taxon>
        <taxon>Agaricomycetes</taxon>
        <taxon>Polyporales</taxon>
        <taxon>Fomitopsis</taxon>
    </lineage>
</organism>
<keyword evidence="3 4" id="KW-0687">Ribonucleoprotein</keyword>
<dbReference type="InterPro" id="IPR013810">
    <property type="entry name" value="Ribosomal_uS5_N"/>
</dbReference>
<evidence type="ECO:0000256" key="5">
    <source>
        <dbReference type="RuleBase" id="RU003823"/>
    </source>
</evidence>
<dbReference type="Pfam" id="PF00333">
    <property type="entry name" value="Ribosomal_S5"/>
    <property type="match status" value="1"/>
</dbReference>
<dbReference type="Gene3D" id="3.30.160.20">
    <property type="match status" value="1"/>
</dbReference>
<name>A0A165M6D1_9APHY</name>
<dbReference type="GO" id="GO:0003735">
    <property type="term" value="F:structural constituent of ribosome"/>
    <property type="evidence" value="ECO:0007669"/>
    <property type="project" value="UniProtKB-UniRule"/>
</dbReference>
<dbReference type="PANTHER" id="PTHR48277:SF1">
    <property type="entry name" value="MITOCHONDRIAL RIBOSOMAL PROTEIN S5"/>
    <property type="match status" value="1"/>
</dbReference>
<protein>
    <recommendedName>
        <fullName evidence="6">S5 DRBM domain-containing protein</fullName>
    </recommendedName>
</protein>
<dbReference type="STRING" id="1314783.A0A165M6D1"/>
<dbReference type="OrthoDB" id="309483at2759"/>
<dbReference type="InterPro" id="IPR020568">
    <property type="entry name" value="Ribosomal_Su5_D2-typ_SF"/>
</dbReference>
<keyword evidence="2 4" id="KW-0689">Ribosomal protein</keyword>
<dbReference type="EMBL" id="KV429108">
    <property type="protein sequence ID" value="KZT65282.1"/>
    <property type="molecule type" value="Genomic_DNA"/>
</dbReference>
<feature type="domain" description="S5 DRBM" evidence="6">
    <location>
        <begin position="66"/>
        <end position="129"/>
    </location>
</feature>
<evidence type="ECO:0000256" key="1">
    <source>
        <dbReference type="ARBA" id="ARBA00008945"/>
    </source>
</evidence>
<dbReference type="GO" id="GO:0005840">
    <property type="term" value="C:ribosome"/>
    <property type="evidence" value="ECO:0007669"/>
    <property type="project" value="UniProtKB-KW"/>
</dbReference>
<dbReference type="InterPro" id="IPR000851">
    <property type="entry name" value="Ribosomal_uS5"/>
</dbReference>